<evidence type="ECO:0000256" key="6">
    <source>
        <dbReference type="ARBA" id="ARBA00022840"/>
    </source>
</evidence>
<dbReference type="SUPFAM" id="SSF52058">
    <property type="entry name" value="L domain-like"/>
    <property type="match status" value="2"/>
</dbReference>
<evidence type="ECO:0000256" key="4">
    <source>
        <dbReference type="ARBA" id="ARBA00022737"/>
    </source>
</evidence>
<keyword evidence="11" id="KW-1185">Reference proteome</keyword>
<evidence type="ECO:0000256" key="2">
    <source>
        <dbReference type="ARBA" id="ARBA00022614"/>
    </source>
</evidence>
<proteinExistence type="predicted"/>
<evidence type="ECO:0000259" key="9">
    <source>
        <dbReference type="Pfam" id="PF08263"/>
    </source>
</evidence>
<dbReference type="Pfam" id="PF00560">
    <property type="entry name" value="LRR_1"/>
    <property type="match status" value="2"/>
</dbReference>
<dbReference type="PANTHER" id="PTHR48053">
    <property type="entry name" value="LEUCINE RICH REPEAT FAMILY PROTEIN, EXPRESSED"/>
    <property type="match status" value="1"/>
</dbReference>
<feature type="domain" description="Leucine-rich repeat-containing N-terminal plant-type" evidence="9">
    <location>
        <begin position="149"/>
        <end position="168"/>
    </location>
</feature>
<dbReference type="InterPro" id="IPR018247">
    <property type="entry name" value="EF_Hand_1_Ca_BS"/>
</dbReference>
<dbReference type="SMART" id="SM00369">
    <property type="entry name" value="LRR_TYP"/>
    <property type="match status" value="7"/>
</dbReference>
<keyword evidence="5" id="KW-0547">Nucleotide-binding</keyword>
<keyword evidence="4" id="KW-0677">Repeat</keyword>
<dbReference type="AlphaFoldDB" id="A0A1Z5JV69"/>
<dbReference type="OrthoDB" id="46111at2759"/>
<dbReference type="GO" id="GO:0005524">
    <property type="term" value="F:ATP binding"/>
    <property type="evidence" value="ECO:0007669"/>
    <property type="project" value="UniProtKB-KW"/>
</dbReference>
<protein>
    <recommendedName>
        <fullName evidence="9">Leucine-rich repeat-containing N-terminal plant-type domain-containing protein</fullName>
    </recommendedName>
</protein>
<dbReference type="GO" id="GO:0016020">
    <property type="term" value="C:membrane"/>
    <property type="evidence" value="ECO:0007669"/>
    <property type="project" value="UniProtKB-SubCell"/>
</dbReference>
<evidence type="ECO:0000256" key="3">
    <source>
        <dbReference type="ARBA" id="ARBA00022729"/>
    </source>
</evidence>
<dbReference type="EMBL" id="BDSP01000122">
    <property type="protein sequence ID" value="GAX17756.1"/>
    <property type="molecule type" value="Genomic_DNA"/>
</dbReference>
<dbReference type="PANTHER" id="PTHR48053:SF126">
    <property type="entry name" value="MDIS1-INTERACTING RECEPTOR LIKE KINASE 2-LIKE ISOFORM X1"/>
    <property type="match status" value="1"/>
</dbReference>
<comment type="caution">
    <text evidence="10">The sequence shown here is derived from an EMBL/GenBank/DDBJ whole genome shotgun (WGS) entry which is preliminary data.</text>
</comment>
<dbReference type="FunFam" id="3.80.10.10:FF:000095">
    <property type="entry name" value="LRR receptor-like serine/threonine-protein kinase GSO1"/>
    <property type="match status" value="1"/>
</dbReference>
<dbReference type="Proteomes" id="UP000198406">
    <property type="component" value="Unassembled WGS sequence"/>
</dbReference>
<sequence length="989" mass="109098">MTLRIQWILLAWLAVWFPGCDSSGDWTYCDRAFWIRRDDHGDVYVYAHTLDNGLLIPPQFYPPPEEVLTHARFFELLGKVTQYNFEKTLDQHTSIRHEVAEPFVYPEFLEFLRIKKFECGSPWTQTEESQVTRMVLSHFYAEVEGMKGLTNWVNPLTSFCTWKGIHCDSQWKFQELKLTHLSLKGTLPTELGLIPSLPVLNLSGNQLHGTIPAALLSNIQHLDLSGNQFTSIAWEKSQINTHGSKEPVIEYLDVSVNHLSGSLPTRWNSQLANLRILDVSRNAFNGSITSLANGDLPSLEMLFLGANLFTGTLPTFTGSSLRLLDVGLNLLTGTIPAPLPTSLEAVILADNDLEGEKTLDLFLPLSRLEVLQLQNNHLRGSIPASAPWSELGTLSFRNNEFTGPIPPRFLQTVQHTMQSLDVAFNRLTGILAPDVGLLKRMRTIDAAVNRLRGTLPNEMLGLEPNLRLNFSDNNLIGTVPHLFCGYGTANMLYREFGCDAVLCRAGTFNPHGHATLHSACRPCPDGNPIIGRTNCENVKFVHGDLNGDGILSAREVLRMVYIDLMGRFWGKNFQQWADMSIHECNLMGITCNDDGQITKIDLSAATICSDGDGRPGPVHYCNGLPGEIGTLSHLEEFSAKSSPFLRGTLPPELGNLEKLQILDLAGPNAISGLIPPELGNLTMLHSLDLSNTRLRGRMPTELFTITSLKRLQLNNNKLTGTIPSSLGDLSILQTVLLSRNRLNGTIPSEISGATNLENFEAYANSLSGSIPTEIGMCTKLKRIDLFSNKLEGTISSELGNAPWLQIIHLKKNQLTGTIPSSLGNLEYLSWLDASDNILIGTIHPSFAEIRVLRDLRLGGNRIYDPIPPELCRSAILNGGAAKRFGCDAILCPLGTYAHDGLATNDIGCKPCPEGKTTMYLGSNRCIQLSEKDILSIFFEVMNGNEWPDEAKKNWGDHSVNLCEWGGITCDENGEVKSLSFPTLGAVHAS</sequence>
<keyword evidence="6" id="KW-0067">ATP-binding</keyword>
<comment type="subcellular location">
    <subcellularLocation>
        <location evidence="1">Membrane</location>
        <topology evidence="1">Single-pass membrane protein</topology>
    </subcellularLocation>
</comment>
<evidence type="ECO:0000256" key="1">
    <source>
        <dbReference type="ARBA" id="ARBA00004167"/>
    </source>
</evidence>
<evidence type="ECO:0000256" key="7">
    <source>
        <dbReference type="ARBA" id="ARBA00023136"/>
    </source>
</evidence>
<feature type="signal peptide" evidence="8">
    <location>
        <begin position="1"/>
        <end position="22"/>
    </location>
</feature>
<reference evidence="10 11" key="1">
    <citation type="journal article" date="2015" name="Plant Cell">
        <title>Oil accumulation by the oleaginous diatom Fistulifera solaris as revealed by the genome and transcriptome.</title>
        <authorList>
            <person name="Tanaka T."/>
            <person name="Maeda Y."/>
            <person name="Veluchamy A."/>
            <person name="Tanaka M."/>
            <person name="Abida H."/>
            <person name="Marechal E."/>
            <person name="Bowler C."/>
            <person name="Muto M."/>
            <person name="Sunaga Y."/>
            <person name="Tanaka M."/>
            <person name="Yoshino T."/>
            <person name="Taniguchi T."/>
            <person name="Fukuda Y."/>
            <person name="Nemoto M."/>
            <person name="Matsumoto M."/>
            <person name="Wong P.S."/>
            <person name="Aburatani S."/>
            <person name="Fujibuchi W."/>
        </authorList>
    </citation>
    <scope>NUCLEOTIDE SEQUENCE [LARGE SCALE GENOMIC DNA]</scope>
    <source>
        <strain evidence="10 11">JPCC DA0580</strain>
    </source>
</reference>
<dbReference type="PROSITE" id="PS00018">
    <property type="entry name" value="EF_HAND_1"/>
    <property type="match status" value="1"/>
</dbReference>
<organism evidence="10 11">
    <name type="scientific">Fistulifera solaris</name>
    <name type="common">Oleaginous diatom</name>
    <dbReference type="NCBI Taxonomy" id="1519565"/>
    <lineage>
        <taxon>Eukaryota</taxon>
        <taxon>Sar</taxon>
        <taxon>Stramenopiles</taxon>
        <taxon>Ochrophyta</taxon>
        <taxon>Bacillariophyta</taxon>
        <taxon>Bacillariophyceae</taxon>
        <taxon>Bacillariophycidae</taxon>
        <taxon>Naviculales</taxon>
        <taxon>Naviculaceae</taxon>
        <taxon>Fistulifera</taxon>
    </lineage>
</organism>
<dbReference type="InterPro" id="IPR001611">
    <property type="entry name" value="Leu-rich_rpt"/>
</dbReference>
<keyword evidence="3 8" id="KW-0732">Signal</keyword>
<dbReference type="InterPro" id="IPR013210">
    <property type="entry name" value="LRR_N_plant-typ"/>
</dbReference>
<dbReference type="InterPro" id="IPR032675">
    <property type="entry name" value="LRR_dom_sf"/>
</dbReference>
<dbReference type="InterPro" id="IPR051716">
    <property type="entry name" value="Plant_RL_S/T_kinase"/>
</dbReference>
<dbReference type="InterPro" id="IPR003591">
    <property type="entry name" value="Leu-rich_rpt_typical-subtyp"/>
</dbReference>
<keyword evidence="7" id="KW-0472">Membrane</keyword>
<dbReference type="Pfam" id="PF08263">
    <property type="entry name" value="LRRNT_2"/>
    <property type="match status" value="2"/>
</dbReference>
<gene>
    <name evidence="10" type="ORF">FisN_24Hh177</name>
</gene>
<dbReference type="InParanoid" id="A0A1Z5JV69"/>
<evidence type="ECO:0000313" key="10">
    <source>
        <dbReference type="EMBL" id="GAX17756.1"/>
    </source>
</evidence>
<evidence type="ECO:0000313" key="11">
    <source>
        <dbReference type="Proteomes" id="UP000198406"/>
    </source>
</evidence>
<keyword evidence="2" id="KW-0433">Leucine-rich repeat</keyword>
<feature type="chain" id="PRO_5012916032" description="Leucine-rich repeat-containing N-terminal plant-type domain-containing protein" evidence="8">
    <location>
        <begin position="23"/>
        <end position="989"/>
    </location>
</feature>
<accession>A0A1Z5JV69</accession>
<name>A0A1Z5JV69_FISSO</name>
<evidence type="ECO:0000256" key="8">
    <source>
        <dbReference type="SAM" id="SignalP"/>
    </source>
</evidence>
<evidence type="ECO:0000256" key="5">
    <source>
        <dbReference type="ARBA" id="ARBA00022741"/>
    </source>
</evidence>
<feature type="domain" description="Leucine-rich repeat-containing N-terminal plant-type" evidence="9">
    <location>
        <begin position="946"/>
        <end position="970"/>
    </location>
</feature>
<dbReference type="Gene3D" id="3.80.10.10">
    <property type="entry name" value="Ribonuclease Inhibitor"/>
    <property type="match status" value="5"/>
</dbReference>